<keyword evidence="5" id="KW-1185">Reference proteome</keyword>
<dbReference type="GO" id="GO:0016829">
    <property type="term" value="F:lyase activity"/>
    <property type="evidence" value="ECO:0007669"/>
    <property type="project" value="UniProtKB-KW"/>
</dbReference>
<dbReference type="Gene3D" id="3.40.50.1100">
    <property type="match status" value="3"/>
</dbReference>
<feature type="domain" description="Tryptophan synthase beta chain-like PALP" evidence="3">
    <location>
        <begin position="41"/>
        <end position="373"/>
    </location>
</feature>
<name>A0A1H4AAF6_9RHOB</name>
<dbReference type="NCBIfam" id="NF006058">
    <property type="entry name" value="PRK08206.1"/>
    <property type="match status" value="1"/>
</dbReference>
<protein>
    <submittedName>
        <fullName evidence="4">Diaminopropionate ammonia-lyase</fullName>
    </submittedName>
</protein>
<organism evidence="4 5">
    <name type="scientific">Rubrimonas cliftonensis</name>
    <dbReference type="NCBI Taxonomy" id="89524"/>
    <lineage>
        <taxon>Bacteria</taxon>
        <taxon>Pseudomonadati</taxon>
        <taxon>Pseudomonadota</taxon>
        <taxon>Alphaproteobacteria</taxon>
        <taxon>Rhodobacterales</taxon>
        <taxon>Paracoccaceae</taxon>
        <taxon>Rubrimonas</taxon>
    </lineage>
</organism>
<keyword evidence="4" id="KW-0456">Lyase</keyword>
<dbReference type="InterPro" id="IPR036052">
    <property type="entry name" value="TrpB-like_PALP_sf"/>
</dbReference>
<gene>
    <name evidence="4" type="ORF">SAMN05444370_104143</name>
</gene>
<dbReference type="PANTHER" id="PTHR42937:SF1">
    <property type="entry name" value="DIAMINOPROPIONATE AMMONIA-LYASE"/>
    <property type="match status" value="1"/>
</dbReference>
<evidence type="ECO:0000313" key="5">
    <source>
        <dbReference type="Proteomes" id="UP000198703"/>
    </source>
</evidence>
<dbReference type="PANTHER" id="PTHR42937">
    <property type="match status" value="1"/>
</dbReference>
<comment type="cofactor">
    <cofactor evidence="1">
        <name>pyridoxal 5'-phosphate</name>
        <dbReference type="ChEBI" id="CHEBI:597326"/>
    </cofactor>
</comment>
<reference evidence="4 5" key="1">
    <citation type="submission" date="2016-10" db="EMBL/GenBank/DDBJ databases">
        <authorList>
            <person name="de Groot N.N."/>
        </authorList>
    </citation>
    <scope>NUCLEOTIDE SEQUENCE [LARGE SCALE GENOMIC DNA]</scope>
    <source>
        <strain evidence="4 5">DSM 15345</strain>
    </source>
</reference>
<proteinExistence type="predicted"/>
<dbReference type="InterPro" id="IPR001926">
    <property type="entry name" value="TrpB-like_PALP"/>
</dbReference>
<accession>A0A1H4AAF6</accession>
<keyword evidence="2" id="KW-0663">Pyridoxal phosphate</keyword>
<evidence type="ECO:0000313" key="4">
    <source>
        <dbReference type="EMBL" id="SEA32969.1"/>
    </source>
</evidence>
<dbReference type="Pfam" id="PF00291">
    <property type="entry name" value="PALP"/>
    <property type="match status" value="1"/>
</dbReference>
<dbReference type="EMBL" id="FNQM01000004">
    <property type="protein sequence ID" value="SEA32969.1"/>
    <property type="molecule type" value="Genomic_DNA"/>
</dbReference>
<dbReference type="AlphaFoldDB" id="A0A1H4AAF6"/>
<dbReference type="STRING" id="89524.SAMN05444370_104143"/>
<evidence type="ECO:0000256" key="1">
    <source>
        <dbReference type="ARBA" id="ARBA00001933"/>
    </source>
</evidence>
<sequence>MNDALDFFANPRAAGPRGALPLGPLTRADFEAAEAALTAWPGYAPSPLRRLDGLARETGLGAVFYKDEATRFGLGAFKPLGAGFAAARAAQRALAAHGCEAEVADIVAGRWREALADVTLASATDGNHGRALAWAARAFGARCEIHIHAAVSQGRADAIAAFGARVTRTSGGYDDSVRAVFDEAARRGWIVVQDTAAGSYRDAPLDITAGYGLIAGEIARQLDAPPTHVFAQAGVGGLASALAARFALEWGARRPFFVTLEPTRAACVLASLRAGRPVALTGDIDTAMAGLSCGEVSAIAWEVLETGADAAISLSDDWAFAGMRRLADPAPPDAPIVGGECAGGAVGALMALAALPEARVALGLDASSRVLLIGTEGATDPAIYAGITGRAPEAVAG</sequence>
<dbReference type="RefSeq" id="WP_175478821.1">
    <property type="nucleotide sequence ID" value="NZ_FNQM01000004.1"/>
</dbReference>
<dbReference type="SUPFAM" id="SSF53686">
    <property type="entry name" value="Tryptophan synthase beta subunit-like PLP-dependent enzymes"/>
    <property type="match status" value="1"/>
</dbReference>
<evidence type="ECO:0000259" key="3">
    <source>
        <dbReference type="Pfam" id="PF00291"/>
    </source>
</evidence>
<evidence type="ECO:0000256" key="2">
    <source>
        <dbReference type="ARBA" id="ARBA00022898"/>
    </source>
</evidence>
<dbReference type="Proteomes" id="UP000198703">
    <property type="component" value="Unassembled WGS sequence"/>
</dbReference>